<name>A0ACC2PNM0_9HYME</name>
<keyword evidence="2" id="KW-1185">Reference proteome</keyword>
<protein>
    <submittedName>
        <fullName evidence="1">Uncharacterized protein</fullName>
    </submittedName>
</protein>
<reference evidence="1" key="1">
    <citation type="submission" date="2023-04" db="EMBL/GenBank/DDBJ databases">
        <title>A chromosome-level genome assembly of the parasitoid wasp Eretmocerus hayati.</title>
        <authorList>
            <person name="Zhong Y."/>
            <person name="Liu S."/>
            <person name="Liu Y."/>
        </authorList>
    </citation>
    <scope>NUCLEOTIDE SEQUENCE</scope>
    <source>
        <strain evidence="1">ZJU_SS_LIU_2023</strain>
    </source>
</reference>
<dbReference type="Proteomes" id="UP001239111">
    <property type="component" value="Chromosome 1"/>
</dbReference>
<evidence type="ECO:0000313" key="1">
    <source>
        <dbReference type="EMBL" id="KAJ8685012.1"/>
    </source>
</evidence>
<gene>
    <name evidence="1" type="ORF">QAD02_020805</name>
</gene>
<proteinExistence type="predicted"/>
<organism evidence="1 2">
    <name type="scientific">Eretmocerus hayati</name>
    <dbReference type="NCBI Taxonomy" id="131215"/>
    <lineage>
        <taxon>Eukaryota</taxon>
        <taxon>Metazoa</taxon>
        <taxon>Ecdysozoa</taxon>
        <taxon>Arthropoda</taxon>
        <taxon>Hexapoda</taxon>
        <taxon>Insecta</taxon>
        <taxon>Pterygota</taxon>
        <taxon>Neoptera</taxon>
        <taxon>Endopterygota</taxon>
        <taxon>Hymenoptera</taxon>
        <taxon>Apocrita</taxon>
        <taxon>Proctotrupomorpha</taxon>
        <taxon>Chalcidoidea</taxon>
        <taxon>Aphelinidae</taxon>
        <taxon>Aphelininae</taxon>
        <taxon>Eretmocerus</taxon>
    </lineage>
</organism>
<sequence length="112" mass="12780">MTKDTALLTKQVALRLGRISTEDYMLFCINQRRFQHFPGTIQKRHFNNGSPYQCNAYIHLLIALLDYNAPGRGEVPTAAEIEAEALFAQELQGAARSFSEERLSRFVFQIIT</sequence>
<evidence type="ECO:0000313" key="2">
    <source>
        <dbReference type="Proteomes" id="UP001239111"/>
    </source>
</evidence>
<comment type="caution">
    <text evidence="1">The sequence shown here is derived from an EMBL/GenBank/DDBJ whole genome shotgun (WGS) entry which is preliminary data.</text>
</comment>
<dbReference type="EMBL" id="CM056741">
    <property type="protein sequence ID" value="KAJ8685012.1"/>
    <property type="molecule type" value="Genomic_DNA"/>
</dbReference>
<accession>A0ACC2PNM0</accession>